<dbReference type="GO" id="GO:0004222">
    <property type="term" value="F:metalloendopeptidase activity"/>
    <property type="evidence" value="ECO:0007669"/>
    <property type="project" value="InterPro"/>
</dbReference>
<feature type="domain" description="PDZ" evidence="9">
    <location>
        <begin position="123"/>
        <end position="148"/>
    </location>
</feature>
<evidence type="ECO:0000313" key="10">
    <source>
        <dbReference type="EMBL" id="GBG15985.1"/>
    </source>
</evidence>
<name>A0A2R5FDG8_9PROT</name>
<dbReference type="InterPro" id="IPR001915">
    <property type="entry name" value="Peptidase_M48"/>
</dbReference>
<dbReference type="InterPro" id="IPR041489">
    <property type="entry name" value="PDZ_6"/>
</dbReference>
<reference evidence="10 11" key="1">
    <citation type="journal article" date="2018" name="Environ. Microbiol.">
        <title>Isolation and genomic characterization of Novimethylophilus kurashikiensis gen. nov. sp. nov., a new lanthanide-dependent methylotrophic species of Methylophilaceae.</title>
        <authorList>
            <person name="Lv H."/>
            <person name="Sahin N."/>
            <person name="Tani A."/>
        </authorList>
    </citation>
    <scope>NUCLEOTIDE SEQUENCE [LARGE SCALE GENOMIC DNA]</scope>
    <source>
        <strain evidence="10 11">La2-4</strain>
    </source>
</reference>
<proteinExistence type="predicted"/>
<dbReference type="PANTHER" id="PTHR22726">
    <property type="entry name" value="METALLOENDOPEPTIDASE OMA1"/>
    <property type="match status" value="1"/>
</dbReference>
<dbReference type="OrthoDB" id="8775841at2"/>
<dbReference type="SUPFAM" id="SSF50156">
    <property type="entry name" value="PDZ domain-like"/>
    <property type="match status" value="1"/>
</dbReference>
<keyword evidence="5" id="KW-0862">Zinc</keyword>
<feature type="region of interest" description="Disordered" evidence="7">
    <location>
        <begin position="356"/>
        <end position="378"/>
    </location>
</feature>
<evidence type="ECO:0000256" key="2">
    <source>
        <dbReference type="ARBA" id="ARBA00022670"/>
    </source>
</evidence>
<dbReference type="RefSeq" id="WP_109017130.1">
    <property type="nucleotide sequence ID" value="NZ_BDOQ01000024.1"/>
</dbReference>
<dbReference type="GO" id="GO:0051603">
    <property type="term" value="P:proteolysis involved in protein catabolic process"/>
    <property type="evidence" value="ECO:0007669"/>
    <property type="project" value="TreeGrafter"/>
</dbReference>
<protein>
    <submittedName>
        <fullName evidence="10">Peptidase M48</fullName>
    </submittedName>
</protein>
<dbReference type="Pfam" id="PF01435">
    <property type="entry name" value="Peptidase_M48"/>
    <property type="match status" value="1"/>
</dbReference>
<accession>A0A2R5FDG8</accession>
<dbReference type="GO" id="GO:0016020">
    <property type="term" value="C:membrane"/>
    <property type="evidence" value="ECO:0007669"/>
    <property type="project" value="TreeGrafter"/>
</dbReference>
<dbReference type="Gene3D" id="3.30.2010.10">
    <property type="entry name" value="Metalloproteases ('zincins'), catalytic domain"/>
    <property type="match status" value="1"/>
</dbReference>
<dbReference type="CDD" id="cd07342">
    <property type="entry name" value="M48C_Oma1_like"/>
    <property type="match status" value="1"/>
</dbReference>
<dbReference type="EMBL" id="BDOQ01000024">
    <property type="protein sequence ID" value="GBG15985.1"/>
    <property type="molecule type" value="Genomic_DNA"/>
</dbReference>
<dbReference type="InterPro" id="IPR036034">
    <property type="entry name" value="PDZ_sf"/>
</dbReference>
<evidence type="ECO:0000256" key="3">
    <source>
        <dbReference type="ARBA" id="ARBA00022723"/>
    </source>
</evidence>
<feature type="domain" description="Peptidase M48" evidence="8">
    <location>
        <begin position="200"/>
        <end position="347"/>
    </location>
</feature>
<evidence type="ECO:0000256" key="1">
    <source>
        <dbReference type="ARBA" id="ARBA00001947"/>
    </source>
</evidence>
<comment type="cofactor">
    <cofactor evidence="1">
        <name>Zn(2+)</name>
        <dbReference type="ChEBI" id="CHEBI:29105"/>
    </cofactor>
</comment>
<dbReference type="Pfam" id="PF17820">
    <property type="entry name" value="PDZ_6"/>
    <property type="match status" value="1"/>
</dbReference>
<evidence type="ECO:0000313" key="11">
    <source>
        <dbReference type="Proteomes" id="UP000245081"/>
    </source>
</evidence>
<keyword evidence="6" id="KW-0482">Metalloprotease</keyword>
<keyword evidence="11" id="KW-1185">Reference proteome</keyword>
<evidence type="ECO:0000256" key="7">
    <source>
        <dbReference type="SAM" id="MobiDB-lite"/>
    </source>
</evidence>
<organism evidence="10 11">
    <name type="scientific">Novimethylophilus kurashikiensis</name>
    <dbReference type="NCBI Taxonomy" id="1825523"/>
    <lineage>
        <taxon>Bacteria</taxon>
        <taxon>Pseudomonadati</taxon>
        <taxon>Pseudomonadota</taxon>
        <taxon>Betaproteobacteria</taxon>
        <taxon>Nitrosomonadales</taxon>
        <taxon>Methylophilaceae</taxon>
        <taxon>Novimethylophilus</taxon>
    </lineage>
</organism>
<dbReference type="GO" id="GO:0046872">
    <property type="term" value="F:metal ion binding"/>
    <property type="evidence" value="ECO:0007669"/>
    <property type="project" value="UniProtKB-KW"/>
</dbReference>
<dbReference type="AlphaFoldDB" id="A0A2R5FDG8"/>
<gene>
    <name evidence="10" type="ORF">NMK_3608</name>
</gene>
<evidence type="ECO:0000256" key="5">
    <source>
        <dbReference type="ARBA" id="ARBA00022833"/>
    </source>
</evidence>
<evidence type="ECO:0000259" key="8">
    <source>
        <dbReference type="Pfam" id="PF01435"/>
    </source>
</evidence>
<evidence type="ECO:0000256" key="6">
    <source>
        <dbReference type="ARBA" id="ARBA00023049"/>
    </source>
</evidence>
<evidence type="ECO:0000256" key="4">
    <source>
        <dbReference type="ARBA" id="ARBA00022801"/>
    </source>
</evidence>
<keyword evidence="4" id="KW-0378">Hydrolase</keyword>
<comment type="caution">
    <text evidence="10">The sequence shown here is derived from an EMBL/GenBank/DDBJ whole genome shotgun (WGS) entry which is preliminary data.</text>
</comment>
<sequence>MPWLYWIAKGAAVAMEILVLGRCVVVGVVVTACAAPQTRQVQVDDRANQEEMRLQNALAFEGLLSDDLRLQKIAANLKLKAASLCGNLVSNGVGFYALNQDMLPEQFREAAKAQVHVGLRPRVLAVYPGSAAEEAGFQVEDEIIAINDWIIPHGDKAAKTVAEKTDALLKDGKLLNFKIDRKGMEQTLALVPRKECGIPVVLNESDELNAFADGKNVFITRGMMRFAQSDTELALVVSHEMAHDTMEHMKAKTTNYILGTLVDILFAGAGANTQGAFGNLAAGAYSQEFEAEADYVGMYIMAAAGQDLDSAPKFWRRLAAAHPGSIKANYSSTHPSSAYRLLALDKTVQEIKDKQARGATLTPEMKRPSVPPSSAAGNSVLQGPIQSTQAQPVQTQSTKLMLAETISGNFNGKEIPTTGLGSLVKRIGIKFTLTNLSDRELVEVEGKVKLQDDAGKEIGTVSIHAANSIPAGESLDIVQYVYPLVFPGYAKLRDIDQGVIQTEFEFTSVKFIDGIFIRK</sequence>
<keyword evidence="2" id="KW-0645">Protease</keyword>
<dbReference type="PANTHER" id="PTHR22726:SF1">
    <property type="entry name" value="METALLOENDOPEPTIDASE OMA1, MITOCHONDRIAL"/>
    <property type="match status" value="1"/>
</dbReference>
<dbReference type="Gene3D" id="2.30.42.10">
    <property type="match status" value="1"/>
</dbReference>
<evidence type="ECO:0000259" key="9">
    <source>
        <dbReference type="Pfam" id="PF17820"/>
    </source>
</evidence>
<dbReference type="Proteomes" id="UP000245081">
    <property type="component" value="Unassembled WGS sequence"/>
</dbReference>
<dbReference type="InterPro" id="IPR051156">
    <property type="entry name" value="Mito/Outer_Membr_Metalloprot"/>
</dbReference>
<keyword evidence="3" id="KW-0479">Metal-binding</keyword>